<dbReference type="Pfam" id="PF05726">
    <property type="entry name" value="Pirin_C"/>
    <property type="match status" value="1"/>
</dbReference>
<keyword evidence="2" id="KW-0479">Metal-binding</keyword>
<dbReference type="PIRSF" id="PIRSF006232">
    <property type="entry name" value="Pirin"/>
    <property type="match status" value="1"/>
</dbReference>
<evidence type="ECO:0000259" key="4">
    <source>
        <dbReference type="Pfam" id="PF02678"/>
    </source>
</evidence>
<sequence length="288" mass="31256">MKKILGVYKAPPRHWVGDGFPVRTLFSYDSHGQHISPFLLLDHAGPKYFEPAERPRGVGEHPHRGIETVTIVYKGEVDHLDSTGSGGRIGPGDVQWMTSGGGIMHQEFHSEEFTRQGGELEMVQLWVNMPAKDKMTTPGYQTILNADIPTPELPDGAGHMRLIAGDYNGESGPASTFSPMNVWDVRLNGGHETRLDQPEGWSGIVIALHGDVQVNGTEAVREGEFALLDRSGSGLSLAADGDATVLVLSGEPLDEPIAGYGPFVMNTQEEIHQAIKDLQTGKFSRIPA</sequence>
<feature type="binding site" evidence="2">
    <location>
        <position position="105"/>
    </location>
    <ligand>
        <name>Fe cation</name>
        <dbReference type="ChEBI" id="CHEBI:24875"/>
    </ligand>
</feature>
<dbReference type="SUPFAM" id="SSF51182">
    <property type="entry name" value="RmlC-like cupins"/>
    <property type="match status" value="1"/>
</dbReference>
<feature type="domain" description="Pirin N-terminal" evidence="4">
    <location>
        <begin position="22"/>
        <end position="127"/>
    </location>
</feature>
<gene>
    <name evidence="6" type="ORF">E4656_11830</name>
</gene>
<dbReference type="AlphaFoldDB" id="A0A4Z0WAQ6"/>
<dbReference type="Gene3D" id="2.60.120.10">
    <property type="entry name" value="Jelly Rolls"/>
    <property type="match status" value="2"/>
</dbReference>
<evidence type="ECO:0000313" key="7">
    <source>
        <dbReference type="Proteomes" id="UP000297475"/>
    </source>
</evidence>
<feature type="binding site" evidence="2">
    <location>
        <position position="63"/>
    </location>
    <ligand>
        <name>Fe cation</name>
        <dbReference type="ChEBI" id="CHEBI:24875"/>
    </ligand>
</feature>
<dbReference type="EMBL" id="SRMF01000004">
    <property type="protein sequence ID" value="TGG92811.1"/>
    <property type="molecule type" value="Genomic_DNA"/>
</dbReference>
<dbReference type="GO" id="GO:0046872">
    <property type="term" value="F:metal ion binding"/>
    <property type="evidence" value="ECO:0007669"/>
    <property type="project" value="UniProtKB-KW"/>
</dbReference>
<accession>A0A4Z0WAQ6</accession>
<protein>
    <submittedName>
        <fullName evidence="6">Pirin family protein</fullName>
    </submittedName>
</protein>
<dbReference type="InterPro" id="IPR053186">
    <property type="entry name" value="QDO-related"/>
</dbReference>
<reference evidence="6 7" key="1">
    <citation type="submission" date="2019-04" db="EMBL/GenBank/DDBJ databases">
        <title>Natronospirillum operosus gen. nov., sp. nov., a haloalkaliphilic satellite isolated from decaying biomass of laboratory culture of cyanobacterium Geitlerinema sp. and proposal of Natronospirillaceae fam. nov. and Saccharospirillaceae fam. nov.</title>
        <authorList>
            <person name="Kevbrin V."/>
            <person name="Boltyanskaya Y."/>
            <person name="Koziaeva V."/>
            <person name="Grouzdev D.S."/>
            <person name="Park M."/>
            <person name="Cho J."/>
        </authorList>
    </citation>
    <scope>NUCLEOTIDE SEQUENCE [LARGE SCALE GENOMIC DNA]</scope>
    <source>
        <strain evidence="6 7">G-116</strain>
    </source>
</reference>
<dbReference type="CDD" id="cd02247">
    <property type="entry name" value="cupin_pirin_C"/>
    <property type="match status" value="1"/>
</dbReference>
<comment type="cofactor">
    <cofactor evidence="2">
        <name>Fe cation</name>
        <dbReference type="ChEBI" id="CHEBI:24875"/>
    </cofactor>
    <text evidence="2">Binds 1 Fe cation per subunit.</text>
</comment>
<dbReference type="OrthoDB" id="9780903at2"/>
<keyword evidence="7" id="KW-1185">Reference proteome</keyword>
<dbReference type="InterPro" id="IPR003829">
    <property type="entry name" value="Pirin_N_dom"/>
</dbReference>
<evidence type="ECO:0000259" key="5">
    <source>
        <dbReference type="Pfam" id="PF05726"/>
    </source>
</evidence>
<name>A0A4Z0WAQ6_9GAMM</name>
<evidence type="ECO:0000256" key="2">
    <source>
        <dbReference type="PIRSR" id="PIRSR006232-1"/>
    </source>
</evidence>
<dbReference type="InterPro" id="IPR012093">
    <property type="entry name" value="Pirin"/>
</dbReference>
<dbReference type="RefSeq" id="WP_135483483.1">
    <property type="nucleotide sequence ID" value="NZ_SRMF01000004.1"/>
</dbReference>
<dbReference type="InterPro" id="IPR014710">
    <property type="entry name" value="RmlC-like_jellyroll"/>
</dbReference>
<dbReference type="InterPro" id="IPR011051">
    <property type="entry name" value="RmlC_Cupin_sf"/>
</dbReference>
<keyword evidence="2" id="KW-0408">Iron</keyword>
<dbReference type="PANTHER" id="PTHR43594">
    <property type="entry name" value="QUERCETIN 2,3-DIOXYGENASE"/>
    <property type="match status" value="1"/>
</dbReference>
<evidence type="ECO:0000256" key="3">
    <source>
        <dbReference type="RuleBase" id="RU003457"/>
    </source>
</evidence>
<feature type="domain" description="Pirin C-terminal" evidence="5">
    <location>
        <begin position="182"/>
        <end position="283"/>
    </location>
</feature>
<comment type="caution">
    <text evidence="6">The sequence shown here is derived from an EMBL/GenBank/DDBJ whole genome shotgun (WGS) entry which is preliminary data.</text>
</comment>
<dbReference type="Pfam" id="PF02678">
    <property type="entry name" value="Pirin"/>
    <property type="match status" value="1"/>
</dbReference>
<feature type="binding site" evidence="2">
    <location>
        <position position="107"/>
    </location>
    <ligand>
        <name>Fe cation</name>
        <dbReference type="ChEBI" id="CHEBI:24875"/>
    </ligand>
</feature>
<dbReference type="Proteomes" id="UP000297475">
    <property type="component" value="Unassembled WGS sequence"/>
</dbReference>
<dbReference type="CDD" id="cd02909">
    <property type="entry name" value="cupin_pirin_N"/>
    <property type="match status" value="1"/>
</dbReference>
<comment type="similarity">
    <text evidence="1 3">Belongs to the pirin family.</text>
</comment>
<dbReference type="InterPro" id="IPR008778">
    <property type="entry name" value="Pirin_C_dom"/>
</dbReference>
<dbReference type="PANTHER" id="PTHR43594:SF1">
    <property type="entry name" value="QUERCETIN 2,3-DIOXYGENASE PA2418-RELATED"/>
    <property type="match status" value="1"/>
</dbReference>
<evidence type="ECO:0000313" key="6">
    <source>
        <dbReference type="EMBL" id="TGG92811.1"/>
    </source>
</evidence>
<proteinExistence type="inferred from homology"/>
<feature type="binding site" evidence="2">
    <location>
        <position position="61"/>
    </location>
    <ligand>
        <name>Fe cation</name>
        <dbReference type="ChEBI" id="CHEBI:24875"/>
    </ligand>
</feature>
<evidence type="ECO:0000256" key="1">
    <source>
        <dbReference type="ARBA" id="ARBA00008416"/>
    </source>
</evidence>
<organism evidence="6 7">
    <name type="scientific">Natronospirillum operosum</name>
    <dbReference type="NCBI Taxonomy" id="2759953"/>
    <lineage>
        <taxon>Bacteria</taxon>
        <taxon>Pseudomonadati</taxon>
        <taxon>Pseudomonadota</taxon>
        <taxon>Gammaproteobacteria</taxon>
        <taxon>Oceanospirillales</taxon>
        <taxon>Natronospirillaceae</taxon>
        <taxon>Natronospirillum</taxon>
    </lineage>
</organism>